<dbReference type="EMBL" id="UZAU01000251">
    <property type="status" value="NOT_ANNOTATED_CDS"/>
    <property type="molecule type" value="Genomic_DNA"/>
</dbReference>
<protein>
    <submittedName>
        <fullName evidence="2">Uncharacterized protein</fullName>
    </submittedName>
</protein>
<reference evidence="2" key="2">
    <citation type="submission" date="2021-03" db="UniProtKB">
        <authorList>
            <consortium name="EnsemblPlants"/>
        </authorList>
    </citation>
    <scope>IDENTIFICATION</scope>
</reference>
<evidence type="ECO:0000313" key="2">
    <source>
        <dbReference type="EnsemblPlants" id="cds.novel_model_2873_5bd9a17a"/>
    </source>
</evidence>
<evidence type="ECO:0000313" key="3">
    <source>
        <dbReference type="Proteomes" id="UP000596661"/>
    </source>
</evidence>
<proteinExistence type="inferred from homology"/>
<keyword evidence="3" id="KW-1185">Reference proteome</keyword>
<dbReference type="GO" id="GO:0043539">
    <property type="term" value="F:protein serine/threonine kinase activator activity"/>
    <property type="evidence" value="ECO:0007669"/>
    <property type="project" value="InterPro"/>
</dbReference>
<dbReference type="PANTHER" id="PTHR48014:SF24">
    <property type="entry name" value="PROTEIN KINASE SUPERFAMILY PROTEIN"/>
    <property type="match status" value="1"/>
</dbReference>
<comment type="similarity">
    <text evidence="1">Belongs to the protein kinase superfamily. STE Ser/Thr protein kinase family. STE20 subfamily.</text>
</comment>
<accession>A0A803QYC7</accession>
<dbReference type="PANTHER" id="PTHR48014">
    <property type="entry name" value="SERINE/THREONINE-PROTEIN KINASE FRAY2"/>
    <property type="match status" value="1"/>
</dbReference>
<name>A0A803QYC7_CANSA</name>
<dbReference type="Proteomes" id="UP000596661">
    <property type="component" value="Chromosome 3"/>
</dbReference>
<dbReference type="SUPFAM" id="SSF56112">
    <property type="entry name" value="Protein kinase-like (PK-like)"/>
    <property type="match status" value="1"/>
</dbReference>
<dbReference type="EnsemblPlants" id="novel_model_2873_5bd9a17a">
    <property type="protein sequence ID" value="cds.novel_model_2873_5bd9a17a"/>
    <property type="gene ID" value="novel_gene_1535_5bd9a17a"/>
</dbReference>
<evidence type="ECO:0000256" key="1">
    <source>
        <dbReference type="ARBA" id="ARBA00008874"/>
    </source>
</evidence>
<dbReference type="Gene3D" id="3.30.200.20">
    <property type="entry name" value="Phosphorylase Kinase, domain 1"/>
    <property type="match status" value="1"/>
</dbReference>
<dbReference type="AlphaFoldDB" id="A0A803QYC7"/>
<dbReference type="Gramene" id="novel_model_2873_5bd9a17a">
    <property type="protein sequence ID" value="cds.novel_model_2873_5bd9a17a"/>
    <property type="gene ID" value="novel_gene_1535_5bd9a17a"/>
</dbReference>
<sequence>MGNHLKTTMILVHHPNVKSHCSFVNGQFLWVVMPFMARGSCLHILKVAHPNGFDEVVIVYTSSWPHA</sequence>
<dbReference type="InterPro" id="IPR047173">
    <property type="entry name" value="STRAD_A/B-like"/>
</dbReference>
<organism evidence="2 3">
    <name type="scientific">Cannabis sativa</name>
    <name type="common">Hemp</name>
    <name type="synonym">Marijuana</name>
    <dbReference type="NCBI Taxonomy" id="3483"/>
    <lineage>
        <taxon>Eukaryota</taxon>
        <taxon>Viridiplantae</taxon>
        <taxon>Streptophyta</taxon>
        <taxon>Embryophyta</taxon>
        <taxon>Tracheophyta</taxon>
        <taxon>Spermatophyta</taxon>
        <taxon>Magnoliopsida</taxon>
        <taxon>eudicotyledons</taxon>
        <taxon>Gunneridae</taxon>
        <taxon>Pentapetalae</taxon>
        <taxon>rosids</taxon>
        <taxon>fabids</taxon>
        <taxon>Rosales</taxon>
        <taxon>Cannabaceae</taxon>
        <taxon>Cannabis</taxon>
    </lineage>
</organism>
<dbReference type="InterPro" id="IPR011009">
    <property type="entry name" value="Kinase-like_dom_sf"/>
</dbReference>
<reference evidence="2" key="1">
    <citation type="submission" date="2018-11" db="EMBL/GenBank/DDBJ databases">
        <authorList>
            <person name="Grassa J C."/>
        </authorList>
    </citation>
    <scope>NUCLEOTIDE SEQUENCE [LARGE SCALE GENOMIC DNA]</scope>
</reference>